<dbReference type="AlphaFoldDB" id="A0A1M4Z6H8"/>
<accession>A0A1M4Z6H8</accession>
<feature type="region of interest" description="Disordered" evidence="1">
    <location>
        <begin position="51"/>
        <end position="76"/>
    </location>
</feature>
<dbReference type="STRING" id="1123243.SAMN02745190_01932"/>
<dbReference type="RefSeq" id="WP_072936012.1">
    <property type="nucleotide sequence ID" value="NZ_FQUG01000007.1"/>
</dbReference>
<proteinExistence type="predicted"/>
<reference evidence="3 4" key="1">
    <citation type="submission" date="2016-11" db="EMBL/GenBank/DDBJ databases">
        <authorList>
            <person name="Jaros S."/>
            <person name="Januszkiewicz K."/>
            <person name="Wedrychowicz H."/>
        </authorList>
    </citation>
    <scope>NUCLEOTIDE SEQUENCE [LARGE SCALE GENOMIC DNA]</scope>
    <source>
        <strain evidence="3 4">DSM 10502</strain>
    </source>
</reference>
<evidence type="ECO:0000256" key="1">
    <source>
        <dbReference type="SAM" id="MobiDB-lite"/>
    </source>
</evidence>
<dbReference type="Proteomes" id="UP000184404">
    <property type="component" value="Unassembled WGS sequence"/>
</dbReference>
<keyword evidence="4" id="KW-1185">Reference proteome</keyword>
<feature type="compositionally biased region" description="Basic and acidic residues" evidence="1">
    <location>
        <begin position="64"/>
        <end position="76"/>
    </location>
</feature>
<keyword evidence="2" id="KW-0732">Signal</keyword>
<gene>
    <name evidence="3" type="ORF">SAMN02745190_01932</name>
</gene>
<feature type="signal peptide" evidence="2">
    <location>
        <begin position="1"/>
        <end position="24"/>
    </location>
</feature>
<evidence type="ECO:0000313" key="4">
    <source>
        <dbReference type="Proteomes" id="UP000184404"/>
    </source>
</evidence>
<sequence length="225" mass="26823">MHYRKWITIVMTVTMLLFTTSLDAKNNTFEGGSEEIEEDSEYESDIHADDWFTNSSKRGNYGSDEEKGETGEDEAEKKKKDRYFEIYRDETYIYSMDRKTAHYTRVPQTIDEKMIDVWIKLTPVEYTSGRDDYSYAPKYYLEHYLLRIKYKQVQFLCEMEVTGRPRNDIDEKRYDPRQWERLVPGSIEEIIYHAVLENKSKVHNESKANGTDARDYIENTFNISL</sequence>
<dbReference type="EMBL" id="FQUG01000007">
    <property type="protein sequence ID" value="SHF13382.1"/>
    <property type="molecule type" value="Genomic_DNA"/>
</dbReference>
<evidence type="ECO:0000313" key="3">
    <source>
        <dbReference type="EMBL" id="SHF13382.1"/>
    </source>
</evidence>
<protein>
    <submittedName>
        <fullName evidence="3">Uncharacterized protein</fullName>
    </submittedName>
</protein>
<evidence type="ECO:0000256" key="2">
    <source>
        <dbReference type="SAM" id="SignalP"/>
    </source>
</evidence>
<name>A0A1M4Z6H8_9FIRM</name>
<dbReference type="OrthoDB" id="1665346at2"/>
<feature type="chain" id="PRO_5013313642" evidence="2">
    <location>
        <begin position="25"/>
        <end position="225"/>
    </location>
</feature>
<organism evidence="3 4">
    <name type="scientific">Schwartzia succinivorans DSM 10502</name>
    <dbReference type="NCBI Taxonomy" id="1123243"/>
    <lineage>
        <taxon>Bacteria</taxon>
        <taxon>Bacillati</taxon>
        <taxon>Bacillota</taxon>
        <taxon>Negativicutes</taxon>
        <taxon>Selenomonadales</taxon>
        <taxon>Selenomonadaceae</taxon>
        <taxon>Schwartzia</taxon>
    </lineage>
</organism>